<dbReference type="EMBL" id="JAHWGI010000292">
    <property type="protein sequence ID" value="KAK3912354.1"/>
    <property type="molecule type" value="Genomic_DNA"/>
</dbReference>
<sequence>MPVILVDRLPLPSLKTYTVISVALLSCSVYYAVQVTSEANWKTNATTLHEEVAQAASGKVQEHAFTHVQQIIEPETAQTQIPPLLKSKPTLSVHIAEVITYMVQEPLCIWVSNV</sequence>
<gene>
    <name evidence="1" type="ORF">KUF71_021924</name>
</gene>
<name>A0AAE1H0L8_9NEOP</name>
<protein>
    <submittedName>
        <fullName evidence="1">E3 ubiquitin-protein ligase AMFR</fullName>
    </submittedName>
</protein>
<organism evidence="1 2">
    <name type="scientific">Frankliniella fusca</name>
    <dbReference type="NCBI Taxonomy" id="407009"/>
    <lineage>
        <taxon>Eukaryota</taxon>
        <taxon>Metazoa</taxon>
        <taxon>Ecdysozoa</taxon>
        <taxon>Arthropoda</taxon>
        <taxon>Hexapoda</taxon>
        <taxon>Insecta</taxon>
        <taxon>Pterygota</taxon>
        <taxon>Neoptera</taxon>
        <taxon>Paraneoptera</taxon>
        <taxon>Thysanoptera</taxon>
        <taxon>Terebrantia</taxon>
        <taxon>Thripoidea</taxon>
        <taxon>Thripidae</taxon>
        <taxon>Frankliniella</taxon>
    </lineage>
</organism>
<proteinExistence type="predicted"/>
<dbReference type="Proteomes" id="UP001219518">
    <property type="component" value="Unassembled WGS sequence"/>
</dbReference>
<evidence type="ECO:0000313" key="2">
    <source>
        <dbReference type="Proteomes" id="UP001219518"/>
    </source>
</evidence>
<comment type="caution">
    <text evidence="1">The sequence shown here is derived from an EMBL/GenBank/DDBJ whole genome shotgun (WGS) entry which is preliminary data.</text>
</comment>
<dbReference type="AlphaFoldDB" id="A0AAE1H0L8"/>
<accession>A0AAE1H0L8</accession>
<reference evidence="1" key="1">
    <citation type="submission" date="2021-07" db="EMBL/GenBank/DDBJ databases">
        <authorList>
            <person name="Catto M.A."/>
            <person name="Jacobson A."/>
            <person name="Kennedy G."/>
            <person name="Labadie P."/>
            <person name="Hunt B.G."/>
            <person name="Srinivasan R."/>
        </authorList>
    </citation>
    <scope>NUCLEOTIDE SEQUENCE</scope>
    <source>
        <strain evidence="1">PL_HMW_Pooled</strain>
        <tissue evidence="1">Head</tissue>
    </source>
</reference>
<evidence type="ECO:0000313" key="1">
    <source>
        <dbReference type="EMBL" id="KAK3912354.1"/>
    </source>
</evidence>
<keyword evidence="2" id="KW-1185">Reference proteome</keyword>
<reference evidence="1" key="2">
    <citation type="journal article" date="2023" name="BMC Genomics">
        <title>Pest status, molecular evolution, and epigenetic factors derived from the genome assembly of Frankliniella fusca, a thysanopteran phytovirus vector.</title>
        <authorList>
            <person name="Catto M.A."/>
            <person name="Labadie P.E."/>
            <person name="Jacobson A.L."/>
            <person name="Kennedy G.G."/>
            <person name="Srinivasan R."/>
            <person name="Hunt B.G."/>
        </authorList>
    </citation>
    <scope>NUCLEOTIDE SEQUENCE</scope>
    <source>
        <strain evidence="1">PL_HMW_Pooled</strain>
    </source>
</reference>